<dbReference type="RefSeq" id="WP_152097595.1">
    <property type="nucleotide sequence ID" value="NZ_AP021861.1"/>
</dbReference>
<comment type="catalytic activity">
    <reaction evidence="7">
        <text>(6R)-5,10-methylene-5,6,7,8-tetrahydrofolate + 3-methyl-2-oxobutanoate + H2O = 2-dehydropantoate + (6S)-5,6,7,8-tetrahydrofolate</text>
        <dbReference type="Rhea" id="RHEA:11824"/>
        <dbReference type="ChEBI" id="CHEBI:11561"/>
        <dbReference type="ChEBI" id="CHEBI:11851"/>
        <dbReference type="ChEBI" id="CHEBI:15377"/>
        <dbReference type="ChEBI" id="CHEBI:15636"/>
        <dbReference type="ChEBI" id="CHEBI:57453"/>
        <dbReference type="EC" id="2.1.2.11"/>
    </reaction>
</comment>
<evidence type="ECO:0000256" key="2">
    <source>
        <dbReference type="ARBA" id="ARBA00008676"/>
    </source>
</evidence>
<comment type="similarity">
    <text evidence="2 7">Belongs to the PanB family.</text>
</comment>
<feature type="binding site" evidence="7 9">
    <location>
        <begin position="58"/>
        <end position="59"/>
    </location>
    <ligand>
        <name>3-methyl-2-oxobutanoate</name>
        <dbReference type="ChEBI" id="CHEBI:11851"/>
    </ligand>
</feature>
<dbReference type="Gene3D" id="3.20.20.60">
    <property type="entry name" value="Phosphoenolpyruvate-binding domains"/>
    <property type="match status" value="1"/>
</dbReference>
<feature type="binding site" evidence="7 10">
    <location>
        <position position="129"/>
    </location>
    <ligand>
        <name>Mg(2+)</name>
        <dbReference type="ChEBI" id="CHEBI:18420"/>
    </ligand>
</feature>
<feature type="binding site" evidence="7 10">
    <location>
        <position position="97"/>
    </location>
    <ligand>
        <name>Mg(2+)</name>
        <dbReference type="ChEBI" id="CHEBI:18420"/>
    </ligand>
</feature>
<dbReference type="GO" id="GO:0015940">
    <property type="term" value="P:pantothenate biosynthetic process"/>
    <property type="evidence" value="ECO:0007669"/>
    <property type="project" value="UniProtKB-UniRule"/>
</dbReference>
<organism evidence="11 12">
    <name type="scientific">Lacipirellula parvula</name>
    <dbReference type="NCBI Taxonomy" id="2650471"/>
    <lineage>
        <taxon>Bacteria</taxon>
        <taxon>Pseudomonadati</taxon>
        <taxon>Planctomycetota</taxon>
        <taxon>Planctomycetia</taxon>
        <taxon>Pirellulales</taxon>
        <taxon>Lacipirellulaceae</taxon>
        <taxon>Lacipirellula</taxon>
    </lineage>
</organism>
<protein>
    <recommendedName>
        <fullName evidence="7">3-methyl-2-oxobutanoate hydroxymethyltransferase</fullName>
        <ecNumber evidence="7">2.1.2.11</ecNumber>
    </recommendedName>
    <alternativeName>
        <fullName evidence="7">Ketopantoate hydroxymethyltransferase</fullName>
        <shortName evidence="7">KPHMT</shortName>
    </alternativeName>
</protein>
<gene>
    <name evidence="7" type="primary">panB</name>
    <name evidence="11" type="ORF">PLANPX_1063</name>
</gene>
<accession>A0A5K7X9L6</accession>
<proteinExistence type="inferred from homology"/>
<dbReference type="HAMAP" id="MF_00156">
    <property type="entry name" value="PanB"/>
    <property type="match status" value="1"/>
</dbReference>
<dbReference type="GO" id="GO:0005737">
    <property type="term" value="C:cytoplasm"/>
    <property type="evidence" value="ECO:0007669"/>
    <property type="project" value="UniProtKB-SubCell"/>
</dbReference>
<dbReference type="SUPFAM" id="SSF51621">
    <property type="entry name" value="Phosphoenolpyruvate/pyruvate domain"/>
    <property type="match status" value="1"/>
</dbReference>
<dbReference type="GO" id="GO:0003864">
    <property type="term" value="F:3-methyl-2-oxobutanoate hydroxymethyltransferase activity"/>
    <property type="evidence" value="ECO:0007669"/>
    <property type="project" value="UniProtKB-UniRule"/>
</dbReference>
<comment type="subunit">
    <text evidence="3 7">Homodecamer; pentamer of dimers.</text>
</comment>
<evidence type="ECO:0000256" key="7">
    <source>
        <dbReference type="HAMAP-Rule" id="MF_00156"/>
    </source>
</evidence>
<feature type="active site" description="Proton acceptor" evidence="7 8">
    <location>
        <position position="192"/>
    </location>
</feature>
<sequence length="275" mass="29373">MAKKPSNPEPARRSSRMTVPKFTALKGTGQKISMVTAYDYPFASLVDEAGVEGVLVGDSMSMVVQGHENTLPVTLDEMIYHAEMVGRAVNHALVVVDMPFPSYHLGKFKAIENAGRILKETRCQAVKLEGGVEQADTIAALVSAGIPVMAHCGLRPQNVHQLGGYRVQRDEQALISDACAAAEAGAFAMVLECIPRGIAEKITGMLSIPTIGIGAGADCDGQVLVLHDILGMASDYSPRFVKAYADLKSTVVDAVRGFRDEVRGGEFPAAEHTFE</sequence>
<evidence type="ECO:0000256" key="3">
    <source>
        <dbReference type="ARBA" id="ARBA00011424"/>
    </source>
</evidence>
<evidence type="ECO:0000313" key="11">
    <source>
        <dbReference type="EMBL" id="BBO31451.1"/>
    </source>
</evidence>
<dbReference type="GO" id="GO:0008168">
    <property type="term" value="F:methyltransferase activity"/>
    <property type="evidence" value="ECO:0007669"/>
    <property type="project" value="UniProtKB-KW"/>
</dbReference>
<dbReference type="PANTHER" id="PTHR20881">
    <property type="entry name" value="3-METHYL-2-OXOBUTANOATE HYDROXYMETHYLTRANSFERASE"/>
    <property type="match status" value="1"/>
</dbReference>
<evidence type="ECO:0000313" key="12">
    <source>
        <dbReference type="Proteomes" id="UP000326837"/>
    </source>
</evidence>
<keyword evidence="7 10" id="KW-0460">Magnesium</keyword>
<dbReference type="InterPro" id="IPR003700">
    <property type="entry name" value="Pantoate_hydroxy_MeTrfase"/>
</dbReference>
<dbReference type="PANTHER" id="PTHR20881:SF0">
    <property type="entry name" value="3-METHYL-2-OXOBUTANOATE HYDROXYMETHYLTRANSFERASE"/>
    <property type="match status" value="1"/>
</dbReference>
<dbReference type="FunFam" id="3.20.20.60:FF:000003">
    <property type="entry name" value="3-methyl-2-oxobutanoate hydroxymethyltransferase"/>
    <property type="match status" value="1"/>
</dbReference>
<keyword evidence="7 10" id="KW-0479">Metal-binding</keyword>
<comment type="subcellular location">
    <subcellularLocation>
        <location evidence="7">Cytoplasm</location>
    </subcellularLocation>
</comment>
<keyword evidence="4 7" id="KW-0566">Pantothenate biosynthesis</keyword>
<comment type="cofactor">
    <cofactor evidence="7 10">
        <name>Mg(2+)</name>
        <dbReference type="ChEBI" id="CHEBI:18420"/>
    </cofactor>
    <text evidence="7 10">Binds 1 Mg(2+) ion per subunit.</text>
</comment>
<dbReference type="AlphaFoldDB" id="A0A5K7X9L6"/>
<dbReference type="Proteomes" id="UP000326837">
    <property type="component" value="Chromosome"/>
</dbReference>
<keyword evidence="11" id="KW-0489">Methyltransferase</keyword>
<dbReference type="PIRSF" id="PIRSF000388">
    <property type="entry name" value="Pantoate_hydroxy_MeTrfase"/>
    <property type="match status" value="1"/>
</dbReference>
<dbReference type="UniPathway" id="UPA00028">
    <property type="reaction ID" value="UER00003"/>
</dbReference>
<evidence type="ECO:0000256" key="4">
    <source>
        <dbReference type="ARBA" id="ARBA00022655"/>
    </source>
</evidence>
<reference evidence="12" key="1">
    <citation type="submission" date="2019-10" db="EMBL/GenBank/DDBJ databases">
        <title>Lacipirellula parvula gen. nov., sp. nov., representing a lineage of planctomycetes widespread in freshwater anoxic habitats, and description of the family Lacipirellulaceae.</title>
        <authorList>
            <person name="Dedysh S.N."/>
            <person name="Kulichevskaya I.S."/>
            <person name="Beletsky A.V."/>
            <person name="Rakitin A.L."/>
            <person name="Mardanov A.V."/>
            <person name="Ivanova A.A."/>
            <person name="Saltykova V.X."/>
            <person name="Rijpstra W.I.C."/>
            <person name="Sinninghe Damste J.S."/>
            <person name="Ravin N.V."/>
        </authorList>
    </citation>
    <scope>NUCLEOTIDE SEQUENCE [LARGE SCALE GENOMIC DNA]</scope>
    <source>
        <strain evidence="12">PX69</strain>
    </source>
</reference>
<keyword evidence="7" id="KW-0963">Cytoplasm</keyword>
<dbReference type="Pfam" id="PF02548">
    <property type="entry name" value="Pantoate_transf"/>
    <property type="match status" value="1"/>
</dbReference>
<dbReference type="EC" id="2.1.2.11" evidence="7"/>
<evidence type="ECO:0000256" key="6">
    <source>
        <dbReference type="ARBA" id="ARBA00056497"/>
    </source>
</evidence>
<dbReference type="InterPro" id="IPR040442">
    <property type="entry name" value="Pyrv_kinase-like_dom_sf"/>
</dbReference>
<keyword evidence="12" id="KW-1185">Reference proteome</keyword>
<comment type="pathway">
    <text evidence="1 7">Cofactor biosynthesis; (R)-pantothenate biosynthesis; (R)-pantoate from 3-methyl-2-oxobutanoate: step 1/2.</text>
</comment>
<dbReference type="CDD" id="cd06557">
    <property type="entry name" value="KPHMT-like"/>
    <property type="match status" value="1"/>
</dbReference>
<evidence type="ECO:0000256" key="5">
    <source>
        <dbReference type="ARBA" id="ARBA00022679"/>
    </source>
</evidence>
<evidence type="ECO:0000256" key="10">
    <source>
        <dbReference type="PIRSR" id="PIRSR000388-3"/>
    </source>
</evidence>
<dbReference type="EMBL" id="AP021861">
    <property type="protein sequence ID" value="BBO31451.1"/>
    <property type="molecule type" value="Genomic_DNA"/>
</dbReference>
<name>A0A5K7X9L6_9BACT</name>
<evidence type="ECO:0000256" key="1">
    <source>
        <dbReference type="ARBA" id="ARBA00005033"/>
    </source>
</evidence>
<keyword evidence="5 7" id="KW-0808">Transferase</keyword>
<dbReference type="NCBIfam" id="NF001452">
    <property type="entry name" value="PRK00311.1"/>
    <property type="match status" value="1"/>
</dbReference>
<comment type="function">
    <text evidence="6 7">Catalyzes the reversible reaction in which hydroxymethyl group from 5,10-methylenetetrahydrofolate is transferred onto alpha-ketoisovalerate to form ketopantoate.</text>
</comment>
<evidence type="ECO:0000256" key="8">
    <source>
        <dbReference type="PIRSR" id="PIRSR000388-1"/>
    </source>
</evidence>
<dbReference type="KEGG" id="lpav:PLANPX_1063"/>
<dbReference type="InterPro" id="IPR015813">
    <property type="entry name" value="Pyrv/PenolPyrv_kinase-like_dom"/>
</dbReference>
<dbReference type="GO" id="GO:0000287">
    <property type="term" value="F:magnesium ion binding"/>
    <property type="evidence" value="ECO:0007669"/>
    <property type="project" value="TreeGrafter"/>
</dbReference>
<feature type="binding site" evidence="7 10">
    <location>
        <position position="58"/>
    </location>
    <ligand>
        <name>Mg(2+)</name>
        <dbReference type="ChEBI" id="CHEBI:18420"/>
    </ligand>
</feature>
<evidence type="ECO:0000256" key="9">
    <source>
        <dbReference type="PIRSR" id="PIRSR000388-2"/>
    </source>
</evidence>
<dbReference type="GO" id="GO:0032259">
    <property type="term" value="P:methylation"/>
    <property type="evidence" value="ECO:0007669"/>
    <property type="project" value="UniProtKB-KW"/>
</dbReference>
<dbReference type="NCBIfam" id="TIGR00222">
    <property type="entry name" value="panB"/>
    <property type="match status" value="1"/>
</dbReference>
<feature type="binding site" evidence="7 9">
    <location>
        <position position="127"/>
    </location>
    <ligand>
        <name>3-methyl-2-oxobutanoate</name>
        <dbReference type="ChEBI" id="CHEBI:11851"/>
    </ligand>
</feature>
<feature type="binding site" evidence="7 9">
    <location>
        <position position="97"/>
    </location>
    <ligand>
        <name>3-methyl-2-oxobutanoate</name>
        <dbReference type="ChEBI" id="CHEBI:11851"/>
    </ligand>
</feature>